<reference evidence="1 2" key="1">
    <citation type="submission" date="2020-02" db="EMBL/GenBank/DDBJ databases">
        <authorList>
            <person name="Ferguson B K."/>
        </authorList>
    </citation>
    <scope>NUCLEOTIDE SEQUENCE [LARGE SCALE GENOMIC DNA]</scope>
</reference>
<evidence type="ECO:0000313" key="1">
    <source>
        <dbReference type="EMBL" id="CAB0020290.1"/>
    </source>
</evidence>
<accession>A0A6H5HR99</accession>
<sequence>MIEKIFEKFMHIIVVVHVTPTPLMNVPVIWDAAPRRALNELHRIIEAIRFKFPRLSGEGQLGWDTIEWMQTRIGVKWGGPSRSGMVGSNRNAGPGALRELTLQVPQVSLNKTLGIKNASGSTSFCLFFSRFCVRRQFFTNQIFLLIFLKKFFAKIKQPHVLQLETNRALRIKEQQRCAPFSQQMRTSIHPNLLHLQEILTMLTLICRRVHYDSEGIRVSTSLCGSIDLESGIPSKDRAAGRSGGRSPVIPARTAQCRRPAANIDPLSFLIRPTQVCTALLSLTCPQNSSGVFSRIPTTNDES</sequence>
<organism evidence="1 2">
    <name type="scientific">Nesidiocoris tenuis</name>
    <dbReference type="NCBI Taxonomy" id="355587"/>
    <lineage>
        <taxon>Eukaryota</taxon>
        <taxon>Metazoa</taxon>
        <taxon>Ecdysozoa</taxon>
        <taxon>Arthropoda</taxon>
        <taxon>Hexapoda</taxon>
        <taxon>Insecta</taxon>
        <taxon>Pterygota</taxon>
        <taxon>Neoptera</taxon>
        <taxon>Paraneoptera</taxon>
        <taxon>Hemiptera</taxon>
        <taxon>Heteroptera</taxon>
        <taxon>Panheteroptera</taxon>
        <taxon>Cimicomorpha</taxon>
        <taxon>Miridae</taxon>
        <taxon>Dicyphina</taxon>
        <taxon>Nesidiocoris</taxon>
    </lineage>
</organism>
<dbReference type="EMBL" id="CADCXU010035193">
    <property type="protein sequence ID" value="CAB0020290.1"/>
    <property type="molecule type" value="Genomic_DNA"/>
</dbReference>
<name>A0A6H5HR99_9HEMI</name>
<protein>
    <submittedName>
        <fullName evidence="1">Uncharacterized protein</fullName>
    </submittedName>
</protein>
<dbReference type="AlphaFoldDB" id="A0A6H5HR99"/>
<evidence type="ECO:0000313" key="2">
    <source>
        <dbReference type="Proteomes" id="UP000479000"/>
    </source>
</evidence>
<keyword evidence="2" id="KW-1185">Reference proteome</keyword>
<gene>
    <name evidence="1" type="ORF">NTEN_LOCUS23881</name>
</gene>
<dbReference type="Proteomes" id="UP000479000">
    <property type="component" value="Unassembled WGS sequence"/>
</dbReference>
<proteinExistence type="predicted"/>